<feature type="chain" id="PRO_5042268999" evidence="1">
    <location>
        <begin position="24"/>
        <end position="368"/>
    </location>
</feature>
<gene>
    <name evidence="3" type="ORF">EM308_02255</name>
</gene>
<evidence type="ECO:0000256" key="1">
    <source>
        <dbReference type="SAM" id="SignalP"/>
    </source>
</evidence>
<accession>A0AAC9I1M8</accession>
<evidence type="ECO:0000313" key="3">
    <source>
        <dbReference type="EMBL" id="AOW08419.1"/>
    </source>
</evidence>
<dbReference type="KEGG" id="fgl:EM308_02255"/>
<keyword evidence="1" id="KW-0732">Signal</keyword>
<evidence type="ECO:0000313" key="4">
    <source>
        <dbReference type="Proteomes" id="UP000175968"/>
    </source>
</evidence>
<dbReference type="PROSITE" id="PS51257">
    <property type="entry name" value="PROKAR_LIPOPROTEIN"/>
    <property type="match status" value="1"/>
</dbReference>
<dbReference type="Proteomes" id="UP000175968">
    <property type="component" value="Chromosome"/>
</dbReference>
<dbReference type="InterPro" id="IPR025970">
    <property type="entry name" value="SusE"/>
</dbReference>
<dbReference type="RefSeq" id="WP_035639567.1">
    <property type="nucleotide sequence ID" value="NZ_CP017479.1"/>
</dbReference>
<feature type="domain" description="SusE outer membrane protein" evidence="2">
    <location>
        <begin position="25"/>
        <end position="129"/>
    </location>
</feature>
<proteinExistence type="predicted"/>
<name>A0AAC9I1M8_9FLAO</name>
<feature type="signal peptide" evidence="1">
    <location>
        <begin position="1"/>
        <end position="23"/>
    </location>
</feature>
<dbReference type="GO" id="GO:2001070">
    <property type="term" value="F:starch binding"/>
    <property type="evidence" value="ECO:0007669"/>
    <property type="project" value="InterPro"/>
</dbReference>
<evidence type="ECO:0000259" key="2">
    <source>
        <dbReference type="Pfam" id="PF14292"/>
    </source>
</evidence>
<dbReference type="Gene3D" id="2.60.40.3620">
    <property type="match status" value="2"/>
</dbReference>
<organism evidence="3 4">
    <name type="scientific">Flavobacterium gilvum</name>
    <dbReference type="NCBI Taxonomy" id="1492737"/>
    <lineage>
        <taxon>Bacteria</taxon>
        <taxon>Pseudomonadati</taxon>
        <taxon>Bacteroidota</taxon>
        <taxon>Flavobacteriia</taxon>
        <taxon>Flavobacteriales</taxon>
        <taxon>Flavobacteriaceae</taxon>
        <taxon>Flavobacterium</taxon>
    </lineage>
</organism>
<reference evidence="3 4" key="1">
    <citation type="submission" date="2016-10" db="EMBL/GenBank/DDBJ databases">
        <title>Flavobacterium gilvum sp. nov., isolated from stream water.</title>
        <authorList>
            <person name="Shin S.-K."/>
            <person name="Cho Y.-J."/>
            <person name="Yi H."/>
        </authorList>
    </citation>
    <scope>NUCLEOTIDE SEQUENCE [LARGE SCALE GENOMIC DNA]</scope>
    <source>
        <strain evidence="3 4">EM1308</strain>
    </source>
</reference>
<protein>
    <submittedName>
        <fullName evidence="3">DUF5116 domain-containing protein</fullName>
    </submittedName>
</protein>
<dbReference type="GO" id="GO:0019867">
    <property type="term" value="C:outer membrane"/>
    <property type="evidence" value="ECO:0007669"/>
    <property type="project" value="InterPro"/>
</dbReference>
<sequence>MKNIYKIFFALMSILAISCNGDAVDDRPVLDAVTAPEITAPQSGKQYILKEANASTVAETFKWSAGVYSTDVVIKYTLLMDKKGGDFTKAKTIAVTSNVTEAGVLVKDMNQGAIDLGAAVDVATLFDVKVMSSVSGGVPMTSKTPVTISVTPYSGKVPYNFVEWYLVGDATVSGWDNNKGNQILYRNPTNSNEYTFTGFFKKGYFKTISHLGSWAPMYGGSGGSLVYRATEADADPPSIEITADGYYTFKMDVQKLTYTLVAYTGSTTTLYTTVGIIGSATASGWDASTPMALRDSAFDKHQWILGVTPLIDGEAKFRANNAWDVSWGGTTPFSGIVPSGSNIPVAKSKYLIYFNDLNGNYMMIPNQG</sequence>
<keyword evidence="4" id="KW-1185">Reference proteome</keyword>
<dbReference type="EMBL" id="CP017479">
    <property type="protein sequence ID" value="AOW08419.1"/>
    <property type="molecule type" value="Genomic_DNA"/>
</dbReference>
<dbReference type="AlphaFoldDB" id="A0AAC9I1M8"/>
<dbReference type="Pfam" id="PF14292">
    <property type="entry name" value="SusE"/>
    <property type="match status" value="1"/>
</dbReference>